<comment type="function">
    <text evidence="8">Also involved in hydrogenase metallocenter assembly, probably by participating in the nickel insertion step. This function in hydrogenase biosynthesis requires chaperone activity and the presence of the metal-binding domain, but not PPIase activity.</text>
</comment>
<evidence type="ECO:0000256" key="7">
    <source>
        <dbReference type="ARBA" id="ARBA00023235"/>
    </source>
</evidence>
<evidence type="ECO:0000256" key="9">
    <source>
        <dbReference type="PROSITE-ProRule" id="PRU00277"/>
    </source>
</evidence>
<protein>
    <recommendedName>
        <fullName evidence="10">Peptidyl-prolyl cis-trans isomerase</fullName>
        <ecNumber evidence="10">5.2.1.8</ecNumber>
    </recommendedName>
</protein>
<dbReference type="PANTHER" id="PTHR47861">
    <property type="entry name" value="FKBP-TYPE PEPTIDYL-PROLYL CIS-TRANS ISOMERASE SLYD"/>
    <property type="match status" value="1"/>
</dbReference>
<dbReference type="EC" id="5.2.1.8" evidence="10"/>
<dbReference type="OrthoDB" id="9808891at2"/>
<evidence type="ECO:0000256" key="3">
    <source>
        <dbReference type="ARBA" id="ARBA00006577"/>
    </source>
</evidence>
<keyword evidence="5 9" id="KW-0697">Rotamase</keyword>
<comment type="catalytic activity">
    <reaction evidence="1 9 10">
        <text>[protein]-peptidylproline (omega=180) = [protein]-peptidylproline (omega=0)</text>
        <dbReference type="Rhea" id="RHEA:16237"/>
        <dbReference type="Rhea" id="RHEA-COMP:10747"/>
        <dbReference type="Rhea" id="RHEA-COMP:10748"/>
        <dbReference type="ChEBI" id="CHEBI:83833"/>
        <dbReference type="ChEBI" id="CHEBI:83834"/>
        <dbReference type="EC" id="5.2.1.8"/>
    </reaction>
</comment>
<dbReference type="RefSeq" id="WP_075276338.1">
    <property type="nucleotide sequence ID" value="NZ_CP016908.1"/>
</dbReference>
<dbReference type="InterPro" id="IPR001179">
    <property type="entry name" value="PPIase_FKBP_dom"/>
</dbReference>
<evidence type="ECO:0000256" key="5">
    <source>
        <dbReference type="ARBA" id="ARBA00023110"/>
    </source>
</evidence>
<dbReference type="InterPro" id="IPR046357">
    <property type="entry name" value="PPIase_dom_sf"/>
</dbReference>
<dbReference type="AlphaFoldDB" id="A0A1L6MVZ8"/>
<dbReference type="KEGG" id="pabo:BCY86_02630"/>
<evidence type="ECO:0000256" key="2">
    <source>
        <dbReference type="ARBA" id="ARBA00004496"/>
    </source>
</evidence>
<dbReference type="GO" id="GO:0003755">
    <property type="term" value="F:peptidyl-prolyl cis-trans isomerase activity"/>
    <property type="evidence" value="ECO:0007669"/>
    <property type="project" value="UniProtKB-UniRule"/>
</dbReference>
<keyword evidence="13" id="KW-1185">Reference proteome</keyword>
<evidence type="ECO:0000256" key="4">
    <source>
        <dbReference type="ARBA" id="ARBA00022490"/>
    </source>
</evidence>
<evidence type="ECO:0000256" key="8">
    <source>
        <dbReference type="ARBA" id="ARBA00037071"/>
    </source>
</evidence>
<dbReference type="STRING" id="1882918.BCY86_02630"/>
<evidence type="ECO:0000256" key="10">
    <source>
        <dbReference type="RuleBase" id="RU003915"/>
    </source>
</evidence>
<evidence type="ECO:0000256" key="6">
    <source>
        <dbReference type="ARBA" id="ARBA00023186"/>
    </source>
</evidence>
<accession>A0A1L6MVZ8</accession>
<comment type="similarity">
    <text evidence="3 10">Belongs to the FKBP-type PPIase family.</text>
</comment>
<organism evidence="12 13">
    <name type="scientific">Pajaroellobacter abortibovis</name>
    <dbReference type="NCBI Taxonomy" id="1882918"/>
    <lineage>
        <taxon>Bacteria</taxon>
        <taxon>Pseudomonadati</taxon>
        <taxon>Myxococcota</taxon>
        <taxon>Polyangia</taxon>
        <taxon>Polyangiales</taxon>
        <taxon>Polyangiaceae</taxon>
    </lineage>
</organism>
<sequence length="196" mass="22190">MLGVRPNAWIEFDYTLTDERGEPLNLEEVEYCEGAVHYVHGYGMLPPGLEAALIGMNVDEKRDVFLSAEEGFGEYAPDLVFLIDQEELPASIEKIQMGDALMAEDQKGEKLELRIMEVHPTHLVVNANHPLAGQALRYHITLRAIRPATEDEIVQAAQFFDEMEDYLKNDSGKSPTEAPHYSLLSIRLKKDRNEPH</sequence>
<name>A0A1L6MVZ8_9BACT</name>
<evidence type="ECO:0000256" key="1">
    <source>
        <dbReference type="ARBA" id="ARBA00000971"/>
    </source>
</evidence>
<evidence type="ECO:0000313" key="13">
    <source>
        <dbReference type="Proteomes" id="UP000185544"/>
    </source>
</evidence>
<dbReference type="SUPFAM" id="SSF54534">
    <property type="entry name" value="FKBP-like"/>
    <property type="match status" value="1"/>
</dbReference>
<evidence type="ECO:0000313" key="12">
    <source>
        <dbReference type="EMBL" id="APR99691.1"/>
    </source>
</evidence>
<dbReference type="GO" id="GO:0005737">
    <property type="term" value="C:cytoplasm"/>
    <property type="evidence" value="ECO:0007669"/>
    <property type="project" value="UniProtKB-SubCell"/>
</dbReference>
<comment type="subcellular location">
    <subcellularLocation>
        <location evidence="2">Cytoplasm</location>
    </subcellularLocation>
</comment>
<feature type="domain" description="PPIase FKBP-type" evidence="11">
    <location>
        <begin position="7"/>
        <end position="98"/>
    </location>
</feature>
<dbReference type="GO" id="GO:0042026">
    <property type="term" value="P:protein refolding"/>
    <property type="evidence" value="ECO:0007669"/>
    <property type="project" value="UniProtKB-ARBA"/>
</dbReference>
<keyword evidence="4" id="KW-0963">Cytoplasm</keyword>
<gene>
    <name evidence="12" type="ORF">BCY86_02630</name>
</gene>
<dbReference type="EMBL" id="CP016908">
    <property type="protein sequence ID" value="APR99691.1"/>
    <property type="molecule type" value="Genomic_DNA"/>
</dbReference>
<keyword evidence="7 9" id="KW-0413">Isomerase</keyword>
<dbReference type="PROSITE" id="PS50059">
    <property type="entry name" value="FKBP_PPIASE"/>
    <property type="match status" value="1"/>
</dbReference>
<evidence type="ECO:0000259" key="11">
    <source>
        <dbReference type="PROSITE" id="PS50059"/>
    </source>
</evidence>
<dbReference type="Pfam" id="PF00254">
    <property type="entry name" value="FKBP_C"/>
    <property type="match status" value="1"/>
</dbReference>
<proteinExistence type="inferred from homology"/>
<dbReference type="Gene3D" id="3.10.50.40">
    <property type="match status" value="1"/>
</dbReference>
<dbReference type="Proteomes" id="UP000185544">
    <property type="component" value="Chromosome"/>
</dbReference>
<keyword evidence="6" id="KW-0143">Chaperone</keyword>
<reference evidence="12 13" key="1">
    <citation type="submission" date="2016-08" db="EMBL/GenBank/DDBJ databases">
        <title>Identification and validation of antigenic proteins from Pajaroellobacter abortibovis using de-novo genome sequence assembly and reverse vaccinology.</title>
        <authorList>
            <person name="Welly B.T."/>
            <person name="Miller M.R."/>
            <person name="Stott J.L."/>
            <person name="Blanchard M.T."/>
            <person name="Islas-Trejo A.D."/>
            <person name="O'Rourke S.M."/>
            <person name="Young A.E."/>
            <person name="Medrano J.F."/>
            <person name="Van Eenennaam A.L."/>
        </authorList>
    </citation>
    <scope>NUCLEOTIDE SEQUENCE [LARGE SCALE GENOMIC DNA]</scope>
    <source>
        <strain evidence="12 13">BTF92-0548A/99-0131</strain>
    </source>
</reference>
<dbReference type="PANTHER" id="PTHR47861:SF3">
    <property type="entry name" value="FKBP-TYPE PEPTIDYL-PROLYL CIS-TRANS ISOMERASE SLYD"/>
    <property type="match status" value="1"/>
</dbReference>